<reference evidence="1 2" key="1">
    <citation type="journal article" date="2021" name="Plant Biotechnol. J.">
        <title>Multi-omics assisted identification of the key and species-specific regulatory components of drought-tolerant mechanisms in Gossypium stocksii.</title>
        <authorList>
            <person name="Yu D."/>
            <person name="Ke L."/>
            <person name="Zhang D."/>
            <person name="Wu Y."/>
            <person name="Sun Y."/>
            <person name="Mei J."/>
            <person name="Sun J."/>
            <person name="Sun Y."/>
        </authorList>
    </citation>
    <scope>NUCLEOTIDE SEQUENCE [LARGE SCALE GENOMIC DNA]</scope>
    <source>
        <strain evidence="2">cv. E1</strain>
        <tissue evidence="1">Leaf</tissue>
    </source>
</reference>
<dbReference type="OrthoDB" id="1415334at2759"/>
<evidence type="ECO:0000313" key="2">
    <source>
        <dbReference type="Proteomes" id="UP000828251"/>
    </source>
</evidence>
<gene>
    <name evidence="1" type="ORF">J1N35_000943</name>
</gene>
<dbReference type="AlphaFoldDB" id="A0A9D3WI54"/>
<proteinExistence type="predicted"/>
<organism evidence="1 2">
    <name type="scientific">Gossypium stocksii</name>
    <dbReference type="NCBI Taxonomy" id="47602"/>
    <lineage>
        <taxon>Eukaryota</taxon>
        <taxon>Viridiplantae</taxon>
        <taxon>Streptophyta</taxon>
        <taxon>Embryophyta</taxon>
        <taxon>Tracheophyta</taxon>
        <taxon>Spermatophyta</taxon>
        <taxon>Magnoliopsida</taxon>
        <taxon>eudicotyledons</taxon>
        <taxon>Gunneridae</taxon>
        <taxon>Pentapetalae</taxon>
        <taxon>rosids</taxon>
        <taxon>malvids</taxon>
        <taxon>Malvales</taxon>
        <taxon>Malvaceae</taxon>
        <taxon>Malvoideae</taxon>
        <taxon>Gossypium</taxon>
    </lineage>
</organism>
<dbReference type="EMBL" id="JAIQCV010000001">
    <property type="protein sequence ID" value="KAH1129565.1"/>
    <property type="molecule type" value="Genomic_DNA"/>
</dbReference>
<keyword evidence="2" id="KW-1185">Reference proteome</keyword>
<protein>
    <submittedName>
        <fullName evidence="1">Uncharacterized protein</fullName>
    </submittedName>
</protein>
<dbReference type="Proteomes" id="UP000828251">
    <property type="component" value="Unassembled WGS sequence"/>
</dbReference>
<evidence type="ECO:0000313" key="1">
    <source>
        <dbReference type="EMBL" id="KAH1129565.1"/>
    </source>
</evidence>
<sequence>MLGNLQAINDDEADYLYNIPFKQWKQSYDGVYGMGTGRQNLAKCINSVLKGTRHLPVTSIVKETYFHFTELFPKRAVNYVRQCREAMFGAMMYWKKLKRQQHEQTLCI</sequence>
<comment type="caution">
    <text evidence="1">The sequence shown here is derived from an EMBL/GenBank/DDBJ whole genome shotgun (WGS) entry which is preliminary data.</text>
</comment>
<accession>A0A9D3WI54</accession>
<name>A0A9D3WI54_9ROSI</name>